<sequence length="250" mass="30203">MDTELYLVNVYAPSGRNKEQERENLFETELTYQLIPNTDNIIMCGDWNSVLVPKDTLRPENACYSKALQNIITTFRYKDIFTKNKRKANFTFYMRNYASRLDRIYLSKLFSKIEDTVTYPVSFSDHLCVCVTLDIAQNIQLSRPRWRLNVSLLKTDIIKENFNIIWFHIQRRKQMFPNLIDWWEIMAKPQFKQFYIHQGKEQKRLSQGLTIYYEKKLRTLYEKANNENVLDYEKIKQIKNKIDSYREKKQ</sequence>
<evidence type="ECO:0000313" key="1">
    <source>
        <dbReference type="EMBL" id="CAL4195845.1"/>
    </source>
</evidence>
<organism evidence="1 2">
    <name type="scientific">Meganyctiphanes norvegica</name>
    <name type="common">Northern krill</name>
    <name type="synonym">Thysanopoda norvegica</name>
    <dbReference type="NCBI Taxonomy" id="48144"/>
    <lineage>
        <taxon>Eukaryota</taxon>
        <taxon>Metazoa</taxon>
        <taxon>Ecdysozoa</taxon>
        <taxon>Arthropoda</taxon>
        <taxon>Crustacea</taxon>
        <taxon>Multicrustacea</taxon>
        <taxon>Malacostraca</taxon>
        <taxon>Eumalacostraca</taxon>
        <taxon>Eucarida</taxon>
        <taxon>Euphausiacea</taxon>
        <taxon>Euphausiidae</taxon>
        <taxon>Meganyctiphanes</taxon>
    </lineage>
</organism>
<evidence type="ECO:0008006" key="3">
    <source>
        <dbReference type="Google" id="ProtNLM"/>
    </source>
</evidence>
<dbReference type="EMBL" id="CAXKWB010072071">
    <property type="protein sequence ID" value="CAL4195845.1"/>
    <property type="molecule type" value="Genomic_DNA"/>
</dbReference>
<comment type="caution">
    <text evidence="1">The sequence shown here is derived from an EMBL/GenBank/DDBJ whole genome shotgun (WGS) entry which is preliminary data.</text>
</comment>
<reference evidence="1 2" key="1">
    <citation type="submission" date="2024-05" db="EMBL/GenBank/DDBJ databases">
        <authorList>
            <person name="Wallberg A."/>
        </authorList>
    </citation>
    <scope>NUCLEOTIDE SEQUENCE [LARGE SCALE GENOMIC DNA]</scope>
</reference>
<keyword evidence="2" id="KW-1185">Reference proteome</keyword>
<dbReference type="Proteomes" id="UP001497623">
    <property type="component" value="Unassembled WGS sequence"/>
</dbReference>
<dbReference type="Gene3D" id="3.60.10.10">
    <property type="entry name" value="Endonuclease/exonuclease/phosphatase"/>
    <property type="match status" value="1"/>
</dbReference>
<accession>A0AAV2SIA9</accession>
<dbReference type="SUPFAM" id="SSF56219">
    <property type="entry name" value="DNase I-like"/>
    <property type="match status" value="1"/>
</dbReference>
<evidence type="ECO:0000313" key="2">
    <source>
        <dbReference type="Proteomes" id="UP001497623"/>
    </source>
</evidence>
<dbReference type="InterPro" id="IPR036691">
    <property type="entry name" value="Endo/exonu/phosph_ase_sf"/>
</dbReference>
<dbReference type="AlphaFoldDB" id="A0AAV2SIA9"/>
<gene>
    <name evidence="1" type="ORF">MNOR_LOCUS37087</name>
</gene>
<protein>
    <recommendedName>
        <fullName evidence="3">Endonuclease/exonuclease/phosphatase domain-containing protein</fullName>
    </recommendedName>
</protein>
<proteinExistence type="predicted"/>
<name>A0AAV2SIA9_MEGNR</name>